<dbReference type="Proteomes" id="UP000177987">
    <property type="component" value="Unassembled WGS sequence"/>
</dbReference>
<reference evidence="1 2" key="1">
    <citation type="journal article" date="2016" name="Nat. Commun.">
        <title>Thousands of microbial genomes shed light on interconnected biogeochemical processes in an aquifer system.</title>
        <authorList>
            <person name="Anantharaman K."/>
            <person name="Brown C.T."/>
            <person name="Hug L.A."/>
            <person name="Sharon I."/>
            <person name="Castelle C.J."/>
            <person name="Probst A.J."/>
            <person name="Thomas B.C."/>
            <person name="Singh A."/>
            <person name="Wilkins M.J."/>
            <person name="Karaoz U."/>
            <person name="Brodie E.L."/>
            <person name="Williams K.H."/>
            <person name="Hubbard S.S."/>
            <person name="Banfield J.F."/>
        </authorList>
    </citation>
    <scope>NUCLEOTIDE SEQUENCE [LARGE SCALE GENOMIC DNA]</scope>
</reference>
<comment type="caution">
    <text evidence="1">The sequence shown here is derived from an EMBL/GenBank/DDBJ whole genome shotgun (WGS) entry which is preliminary data.</text>
</comment>
<organism evidence="1 2">
    <name type="scientific">Candidatus Yonathbacteria bacterium RIFCSPLOWO2_01_FULL_47_33b</name>
    <dbReference type="NCBI Taxonomy" id="1802727"/>
    <lineage>
        <taxon>Bacteria</taxon>
        <taxon>Candidatus Yonathiibacteriota</taxon>
    </lineage>
</organism>
<dbReference type="AlphaFoldDB" id="A0A1G2SH58"/>
<evidence type="ECO:0000313" key="1">
    <source>
        <dbReference type="EMBL" id="OHA84403.1"/>
    </source>
</evidence>
<dbReference type="InterPro" id="IPR016541">
    <property type="entry name" value="UCP008505"/>
</dbReference>
<proteinExistence type="predicted"/>
<dbReference type="EMBL" id="MHUW01000001">
    <property type="protein sequence ID" value="OHA84403.1"/>
    <property type="molecule type" value="Genomic_DNA"/>
</dbReference>
<sequence>MMKQGLIVVAEEVPKEIGVGTDDLVSWFKQYKSCVVPITQEQIELVSVMVNKYPLLSEYKGAKVYSADTFVVAVAKINKYVVVTYEKPDGNHLKPKIPALCKEHSVECCDLATFFEKEGLTFSVES</sequence>
<gene>
    <name evidence="1" type="ORF">A2937_01535</name>
</gene>
<accession>A0A1G2SH58</accession>
<protein>
    <submittedName>
        <fullName evidence="1">Uncharacterized protein</fullName>
    </submittedName>
</protein>
<name>A0A1G2SH58_9BACT</name>
<dbReference type="Pfam" id="PF14367">
    <property type="entry name" value="DUF4411"/>
    <property type="match status" value="1"/>
</dbReference>
<evidence type="ECO:0000313" key="2">
    <source>
        <dbReference type="Proteomes" id="UP000177987"/>
    </source>
</evidence>